<feature type="region of interest" description="Disordered" evidence="1">
    <location>
        <begin position="15"/>
        <end position="34"/>
    </location>
</feature>
<proteinExistence type="predicted"/>
<comment type="caution">
    <text evidence="2">The sequence shown here is derived from an EMBL/GenBank/DDBJ whole genome shotgun (WGS) entry which is preliminary data.</text>
</comment>
<dbReference type="AlphaFoldDB" id="A0A822XRV1"/>
<sequence>MIYLNLLDTNITKKNKETGRNHKRGEGSFNSSPSDSIGFEGFPFPFFPFIFYDDVSQYS</sequence>
<organism evidence="2 3">
    <name type="scientific">Nelumbo nucifera</name>
    <name type="common">Sacred lotus</name>
    <dbReference type="NCBI Taxonomy" id="4432"/>
    <lineage>
        <taxon>Eukaryota</taxon>
        <taxon>Viridiplantae</taxon>
        <taxon>Streptophyta</taxon>
        <taxon>Embryophyta</taxon>
        <taxon>Tracheophyta</taxon>
        <taxon>Spermatophyta</taxon>
        <taxon>Magnoliopsida</taxon>
        <taxon>Proteales</taxon>
        <taxon>Nelumbonaceae</taxon>
        <taxon>Nelumbo</taxon>
    </lineage>
</organism>
<evidence type="ECO:0000313" key="2">
    <source>
        <dbReference type="EMBL" id="DAD21696.1"/>
    </source>
</evidence>
<protein>
    <submittedName>
        <fullName evidence="2">Uncharacterized protein</fullName>
    </submittedName>
</protein>
<evidence type="ECO:0000313" key="3">
    <source>
        <dbReference type="Proteomes" id="UP000607653"/>
    </source>
</evidence>
<reference evidence="2 3" key="1">
    <citation type="journal article" date="2020" name="Mol. Biol. Evol.">
        <title>Distinct Expression and Methylation Patterns for Genes with Different Fates following a Single Whole-Genome Duplication in Flowering Plants.</title>
        <authorList>
            <person name="Shi T."/>
            <person name="Rahmani R.S."/>
            <person name="Gugger P.F."/>
            <person name="Wang M."/>
            <person name="Li H."/>
            <person name="Zhang Y."/>
            <person name="Li Z."/>
            <person name="Wang Q."/>
            <person name="Van de Peer Y."/>
            <person name="Marchal K."/>
            <person name="Chen J."/>
        </authorList>
    </citation>
    <scope>NUCLEOTIDE SEQUENCE [LARGE SCALE GENOMIC DNA]</scope>
    <source>
        <tissue evidence="2">Leaf</tissue>
    </source>
</reference>
<dbReference type="Proteomes" id="UP000607653">
    <property type="component" value="Unassembled WGS sequence"/>
</dbReference>
<keyword evidence="3" id="KW-1185">Reference proteome</keyword>
<feature type="compositionally biased region" description="Basic and acidic residues" evidence="1">
    <location>
        <begin position="15"/>
        <end position="26"/>
    </location>
</feature>
<name>A0A822XRV1_NELNU</name>
<dbReference type="EMBL" id="DUZY01000001">
    <property type="protein sequence ID" value="DAD21696.1"/>
    <property type="molecule type" value="Genomic_DNA"/>
</dbReference>
<evidence type="ECO:0000256" key="1">
    <source>
        <dbReference type="SAM" id="MobiDB-lite"/>
    </source>
</evidence>
<accession>A0A822XRV1</accession>
<gene>
    <name evidence="2" type="ORF">HUJ06_023159</name>
</gene>